<dbReference type="InterPro" id="IPR052592">
    <property type="entry name" value="LRR-RLK"/>
</dbReference>
<dbReference type="Pfam" id="PF13855">
    <property type="entry name" value="LRR_8"/>
    <property type="match status" value="1"/>
</dbReference>
<dbReference type="InterPro" id="IPR001611">
    <property type="entry name" value="Leu-rich_rpt"/>
</dbReference>
<proteinExistence type="predicted"/>
<organism evidence="1 2">
    <name type="scientific">Aliarcobacter cibarius</name>
    <dbReference type="NCBI Taxonomy" id="255507"/>
    <lineage>
        <taxon>Bacteria</taxon>
        <taxon>Pseudomonadati</taxon>
        <taxon>Campylobacterota</taxon>
        <taxon>Epsilonproteobacteria</taxon>
        <taxon>Campylobacterales</taxon>
        <taxon>Arcobacteraceae</taxon>
        <taxon>Aliarcobacter</taxon>
    </lineage>
</organism>
<evidence type="ECO:0000313" key="1">
    <source>
        <dbReference type="EMBL" id="QKJ26191.1"/>
    </source>
</evidence>
<gene>
    <name evidence="1" type="ORF">ACBT_0209</name>
</gene>
<dbReference type="Proteomes" id="UP000509513">
    <property type="component" value="Chromosome"/>
</dbReference>
<sequence>MMENEEYTFPKTKEELFKLKRLDLCCLCHRVPKEISQVKNIKKLVVNVKGIDGPLPKEIKYFKHLEELILGLSYINKIHPNLYKLKKLKKLDLSGNFFNEIPKGISALKNLEELNLNLYFGNLPNDIVKLKKLNSMKLGFNS</sequence>
<protein>
    <recommendedName>
        <fullName evidence="3">Leucine-rich repeat domain-containing protein</fullName>
    </recommendedName>
</protein>
<dbReference type="Gene3D" id="3.80.10.10">
    <property type="entry name" value="Ribonuclease Inhibitor"/>
    <property type="match status" value="1"/>
</dbReference>
<dbReference type="PANTHER" id="PTHR48054">
    <property type="entry name" value="RECEPTOR KINASE-LIKE PROTEIN XA21"/>
    <property type="match status" value="1"/>
</dbReference>
<reference evidence="1 2" key="1">
    <citation type="submission" date="2020-05" db="EMBL/GenBank/DDBJ databases">
        <title>Complete genome sequencing of Campylobacter and Arcobacter type strains.</title>
        <authorList>
            <person name="Miller W.G."/>
            <person name="Yee E."/>
        </authorList>
    </citation>
    <scope>NUCLEOTIDE SEQUENCE [LARGE SCALE GENOMIC DNA]</scope>
    <source>
        <strain evidence="1 2">LMG 21996</strain>
    </source>
</reference>
<dbReference type="SUPFAM" id="SSF52058">
    <property type="entry name" value="L domain-like"/>
    <property type="match status" value="1"/>
</dbReference>
<dbReference type="EMBL" id="CP054051">
    <property type="protein sequence ID" value="QKJ26191.1"/>
    <property type="molecule type" value="Genomic_DNA"/>
</dbReference>
<evidence type="ECO:0000313" key="2">
    <source>
        <dbReference type="Proteomes" id="UP000509513"/>
    </source>
</evidence>
<dbReference type="KEGG" id="acib:ACBT_0209"/>
<name>A0A7L5JLX0_9BACT</name>
<dbReference type="PANTHER" id="PTHR48054:SF94">
    <property type="entry name" value="LEUCINE-RICH REPEAT RECEPTOR-LIKE PROTEIN FASCIATED EAR2"/>
    <property type="match status" value="1"/>
</dbReference>
<dbReference type="PROSITE" id="PS51450">
    <property type="entry name" value="LRR"/>
    <property type="match status" value="1"/>
</dbReference>
<evidence type="ECO:0008006" key="3">
    <source>
        <dbReference type="Google" id="ProtNLM"/>
    </source>
</evidence>
<accession>A0A7L5JLX0</accession>
<dbReference type="InterPro" id="IPR032675">
    <property type="entry name" value="LRR_dom_sf"/>
</dbReference>
<dbReference type="AlphaFoldDB" id="A0A7L5JLX0"/>